<gene>
    <name evidence="1" type="ORF">UFOPK3554_01360</name>
</gene>
<name>A0A6J7XVE5_9ZZZZ</name>
<sequence length="84" mass="9113">MTKSPVHEKPLLTTPLVEVSEESGYVMSYVPAPHTKGMVIETAWLGAVSTREPTKAAMTPNMSRVRPCNPDILDDGNCIFSPSP</sequence>
<dbReference type="AlphaFoldDB" id="A0A6J7XVE5"/>
<protein>
    <submittedName>
        <fullName evidence="1">Unannotated protein</fullName>
    </submittedName>
</protein>
<dbReference type="EMBL" id="CAFBSG010000042">
    <property type="protein sequence ID" value="CAB5241314.1"/>
    <property type="molecule type" value="Genomic_DNA"/>
</dbReference>
<organism evidence="1">
    <name type="scientific">freshwater metagenome</name>
    <dbReference type="NCBI Taxonomy" id="449393"/>
    <lineage>
        <taxon>unclassified sequences</taxon>
        <taxon>metagenomes</taxon>
        <taxon>ecological metagenomes</taxon>
    </lineage>
</organism>
<proteinExistence type="predicted"/>
<accession>A0A6J7XVE5</accession>
<reference evidence="1" key="1">
    <citation type="submission" date="2020-05" db="EMBL/GenBank/DDBJ databases">
        <authorList>
            <person name="Chiriac C."/>
            <person name="Salcher M."/>
            <person name="Ghai R."/>
            <person name="Kavagutti S V."/>
        </authorList>
    </citation>
    <scope>NUCLEOTIDE SEQUENCE</scope>
</reference>
<evidence type="ECO:0000313" key="1">
    <source>
        <dbReference type="EMBL" id="CAB5241314.1"/>
    </source>
</evidence>